<reference evidence="2" key="1">
    <citation type="submission" date="2018-11" db="EMBL/GenBank/DDBJ databases">
        <authorList>
            <consortium name="Pathogen Informatics"/>
        </authorList>
    </citation>
    <scope>NUCLEOTIDE SEQUENCE</scope>
</reference>
<evidence type="ECO:0000313" key="3">
    <source>
        <dbReference type="Proteomes" id="UP000784294"/>
    </source>
</evidence>
<gene>
    <name evidence="2" type="ORF">PXEA_LOCUS16744</name>
</gene>
<proteinExistence type="predicted"/>
<organism evidence="2 3">
    <name type="scientific">Protopolystoma xenopodis</name>
    <dbReference type="NCBI Taxonomy" id="117903"/>
    <lineage>
        <taxon>Eukaryota</taxon>
        <taxon>Metazoa</taxon>
        <taxon>Spiralia</taxon>
        <taxon>Lophotrochozoa</taxon>
        <taxon>Platyhelminthes</taxon>
        <taxon>Monogenea</taxon>
        <taxon>Polyopisthocotylea</taxon>
        <taxon>Polystomatidea</taxon>
        <taxon>Polystomatidae</taxon>
        <taxon>Protopolystoma</taxon>
    </lineage>
</organism>
<comment type="caution">
    <text evidence="2">The sequence shown here is derived from an EMBL/GenBank/DDBJ whole genome shotgun (WGS) entry which is preliminary data.</text>
</comment>
<accession>A0A3S5CNH1</accession>
<name>A0A3S5CNH1_9PLAT</name>
<protein>
    <submittedName>
        <fullName evidence="2">Uncharacterized protein</fullName>
    </submittedName>
</protein>
<dbReference type="EMBL" id="CAAALY010061236">
    <property type="protein sequence ID" value="VEL23304.1"/>
    <property type="molecule type" value="Genomic_DNA"/>
</dbReference>
<dbReference type="Proteomes" id="UP000784294">
    <property type="component" value="Unassembled WGS sequence"/>
</dbReference>
<keyword evidence="3" id="KW-1185">Reference proteome</keyword>
<evidence type="ECO:0000313" key="2">
    <source>
        <dbReference type="EMBL" id="VEL23304.1"/>
    </source>
</evidence>
<feature type="non-terminal residue" evidence="2">
    <location>
        <position position="1"/>
    </location>
</feature>
<evidence type="ECO:0000256" key="1">
    <source>
        <dbReference type="SAM" id="MobiDB-lite"/>
    </source>
</evidence>
<dbReference type="AlphaFoldDB" id="A0A3S5CNH1"/>
<dbReference type="OrthoDB" id="21648at2759"/>
<feature type="region of interest" description="Disordered" evidence="1">
    <location>
        <begin position="144"/>
        <end position="169"/>
    </location>
</feature>
<sequence length="169" mass="17708">MSVEYAISLTRFAEPIGSWARRYVAQRLDAATDGLHSSLAATPLFGSVLSVPGEEEVLASPQTPVGRTWMEICGLTLDPPIPPPSPALVSVTPALPTSSIASKIPVNGTLTINGPDPSLLPSGKSSCVAFPRASLITSKEVDSSNSSQYFSTTQPRTNTSDSSLIQLPL</sequence>